<evidence type="ECO:0000313" key="1">
    <source>
        <dbReference type="EMBL" id="OLY81055.1"/>
    </source>
</evidence>
<dbReference type="OrthoDB" id="10521325at2759"/>
<keyword evidence="2" id="KW-1185">Reference proteome</keyword>
<evidence type="ECO:0000313" key="2">
    <source>
        <dbReference type="Proteomes" id="UP000187455"/>
    </source>
</evidence>
<proteinExistence type="predicted"/>
<dbReference type="Proteomes" id="UP000187455">
    <property type="component" value="Unassembled WGS sequence"/>
</dbReference>
<gene>
    <name evidence="1" type="ORF">AYI68_g4843</name>
</gene>
<accession>A0A1R0GW14</accession>
<dbReference type="EMBL" id="LSSL01002828">
    <property type="protein sequence ID" value="OLY81055.1"/>
    <property type="molecule type" value="Genomic_DNA"/>
</dbReference>
<comment type="caution">
    <text evidence="1">The sequence shown here is derived from an EMBL/GenBank/DDBJ whole genome shotgun (WGS) entry which is preliminary data.</text>
</comment>
<reference evidence="1 2" key="1">
    <citation type="journal article" date="2016" name="Mol. Biol. Evol.">
        <title>Genome-Wide Survey of Gut Fungi (Harpellales) Reveals the First Horizontally Transferred Ubiquitin Gene from a Mosquito Host.</title>
        <authorList>
            <person name="Wang Y."/>
            <person name="White M.M."/>
            <person name="Kvist S."/>
            <person name="Moncalvo J.M."/>
        </authorList>
    </citation>
    <scope>NUCLEOTIDE SEQUENCE [LARGE SCALE GENOMIC DNA]</scope>
    <source>
        <strain evidence="1 2">ALG-7-W6</strain>
    </source>
</reference>
<dbReference type="AlphaFoldDB" id="A0A1R0GW14"/>
<name>A0A1R0GW14_9FUNG</name>
<organism evidence="1 2">
    <name type="scientific">Smittium mucronatum</name>
    <dbReference type="NCBI Taxonomy" id="133383"/>
    <lineage>
        <taxon>Eukaryota</taxon>
        <taxon>Fungi</taxon>
        <taxon>Fungi incertae sedis</taxon>
        <taxon>Zoopagomycota</taxon>
        <taxon>Kickxellomycotina</taxon>
        <taxon>Harpellomycetes</taxon>
        <taxon>Harpellales</taxon>
        <taxon>Legeriomycetaceae</taxon>
        <taxon>Smittium</taxon>
    </lineage>
</organism>
<sequence>MEGKCPICLSHMERGLELLSSNILLGFSGLNLSLNFSALEILSINLVERFNLRSGPLGIYFLGGNPGGHPRTTQMGAEEESIVKKVSFFCNWKCLYIQKGYGRMSSVSNTY</sequence>
<protein>
    <submittedName>
        <fullName evidence="1">Uncharacterized protein</fullName>
    </submittedName>
</protein>